<proteinExistence type="predicted"/>
<organism evidence="1 2">
    <name type="scientific">Anoxybacterium hadale</name>
    <dbReference type="NCBI Taxonomy" id="3408580"/>
    <lineage>
        <taxon>Bacteria</taxon>
        <taxon>Bacillati</taxon>
        <taxon>Bacillota</taxon>
        <taxon>Clostridia</taxon>
        <taxon>Peptostreptococcales</taxon>
        <taxon>Anaerovoracaceae</taxon>
        <taxon>Anoxybacterium</taxon>
    </lineage>
</organism>
<name>A0ACD1AC21_9FIRM</name>
<sequence length="565" mass="62279">MKRKWIATIMSAALLFSAVPTSVLAAPAEFTDLPAEAWAVDAAHSARDFGLMEGSSDGSFGFGSSMTKAEFVTVLGRMFGWQQVKPEVQSFSDVGKSDWYFSSVETALQQKAIENTGSFSPGAAITREEMAVMLVRALGYNSLAQSAAALGTTFADVKTNVGYITVAKDIGMTKGTSETTFSPDQTAKREEAAAMMVRVYEKYTAKTQWLHGFYAISSYSQKELIDQMDAVSTGWSRMSYDPVKGAYLNTTSSENNEFSIPSGYESITSYLKERNTKTNLSIYADTTTKVTLADGSTDVCSAILLDGKQRTQAVQAILNELTVSYNAIGYNPYNGVTIDFEGMKGSALKEGFNQFLKELSAGLKPLGKSLYVAVPPAAADGYYYDGYDFRTIGQTADKLILMAHDYHETVMPDNLLNSEYYRNTPLTPFYSVYYGLKAVTDETTGVEDLSKVALAISFNSVGWELENGKLINAKSVNPPPQTIYNRLKGGAQMGYSELYRNPYITYTTEDGKDYFVWYEDERSVGDKIMLARLFGIDGVSLWRIGNIPNYSDEGIYYNVMESLDR</sequence>
<dbReference type="Proteomes" id="UP000594014">
    <property type="component" value="Chromosome"/>
</dbReference>
<dbReference type="EMBL" id="CP042469">
    <property type="protein sequence ID" value="QOX64072.1"/>
    <property type="molecule type" value="Genomic_DNA"/>
</dbReference>
<evidence type="ECO:0000313" key="2">
    <source>
        <dbReference type="Proteomes" id="UP000594014"/>
    </source>
</evidence>
<evidence type="ECO:0000313" key="1">
    <source>
        <dbReference type="EMBL" id="QOX64072.1"/>
    </source>
</evidence>
<gene>
    <name evidence="1" type="ORF">FRZ06_12370</name>
</gene>
<accession>A0ACD1AC21</accession>
<protein>
    <submittedName>
        <fullName evidence="1">Uncharacterized protein</fullName>
    </submittedName>
</protein>
<keyword evidence="2" id="KW-1185">Reference proteome</keyword>
<reference evidence="1" key="1">
    <citation type="submission" date="2019-08" db="EMBL/GenBank/DDBJ databases">
        <title>Genome sequence of Clostridiales bacterium MT110.</title>
        <authorList>
            <person name="Cao J."/>
        </authorList>
    </citation>
    <scope>NUCLEOTIDE SEQUENCE</scope>
    <source>
        <strain evidence="1">MT110</strain>
    </source>
</reference>